<organism evidence="2 3">
    <name type="scientific">Planoprotostelium fungivorum</name>
    <dbReference type="NCBI Taxonomy" id="1890364"/>
    <lineage>
        <taxon>Eukaryota</taxon>
        <taxon>Amoebozoa</taxon>
        <taxon>Evosea</taxon>
        <taxon>Variosea</taxon>
        <taxon>Cavosteliida</taxon>
        <taxon>Cavosteliaceae</taxon>
        <taxon>Planoprotostelium</taxon>
    </lineage>
</organism>
<keyword evidence="3" id="KW-1185">Reference proteome</keyword>
<dbReference type="EMBL" id="MDYQ01000145">
    <property type="protein sequence ID" value="PRP80560.1"/>
    <property type="molecule type" value="Genomic_DNA"/>
</dbReference>
<dbReference type="InParanoid" id="A0A2P6N9E3"/>
<sequence length="300" mass="32614">MRQPEIDLEDRYPVGLDESSSGAPSAPPVEENANETHVDIQLSSQDPVVSLYESQDLDTVLRMLVDAVALAEEDRNAASMSITDLKQARSDLKKRSHTEDTRKQMKAKKAAIHLHLRYLEHTLSAYKEFDNHVAAGMALPSKDIKKVAIALLNVFHTSHERILSVLALPLDSAKAYTKSIGLRTGNTNKFFQNNPGVVAGGTIGAGVLAAAGLTLVIGPFSLIALALSVPAAYSVVEKQHHADTEALECLKKASLQMKHGDVRRDKDVKKLRNALECAATANKSRVLPQHMTISQVSQVD</sequence>
<name>A0A2P6N9E3_9EUKA</name>
<gene>
    <name evidence="2" type="ORF">PROFUN_11873</name>
</gene>
<evidence type="ECO:0000313" key="2">
    <source>
        <dbReference type="EMBL" id="PRP80560.1"/>
    </source>
</evidence>
<dbReference type="AlphaFoldDB" id="A0A2P6N9E3"/>
<protein>
    <submittedName>
        <fullName evidence="2">Uncharacterized protein</fullName>
    </submittedName>
</protein>
<comment type="caution">
    <text evidence="2">The sequence shown here is derived from an EMBL/GenBank/DDBJ whole genome shotgun (WGS) entry which is preliminary data.</text>
</comment>
<feature type="region of interest" description="Disordered" evidence="1">
    <location>
        <begin position="1"/>
        <end position="35"/>
    </location>
</feature>
<evidence type="ECO:0000256" key="1">
    <source>
        <dbReference type="SAM" id="MobiDB-lite"/>
    </source>
</evidence>
<proteinExistence type="predicted"/>
<evidence type="ECO:0000313" key="3">
    <source>
        <dbReference type="Proteomes" id="UP000241769"/>
    </source>
</evidence>
<dbReference type="Proteomes" id="UP000241769">
    <property type="component" value="Unassembled WGS sequence"/>
</dbReference>
<accession>A0A2P6N9E3</accession>
<reference evidence="2 3" key="1">
    <citation type="journal article" date="2018" name="Genome Biol. Evol.">
        <title>Multiple Roots of Fruiting Body Formation in Amoebozoa.</title>
        <authorList>
            <person name="Hillmann F."/>
            <person name="Forbes G."/>
            <person name="Novohradska S."/>
            <person name="Ferling I."/>
            <person name="Riege K."/>
            <person name="Groth M."/>
            <person name="Westermann M."/>
            <person name="Marz M."/>
            <person name="Spaller T."/>
            <person name="Winckler T."/>
            <person name="Schaap P."/>
            <person name="Glockner G."/>
        </authorList>
    </citation>
    <scope>NUCLEOTIDE SEQUENCE [LARGE SCALE GENOMIC DNA]</scope>
    <source>
        <strain evidence="2 3">Jena</strain>
    </source>
</reference>